<dbReference type="Proteomes" id="UP000033203">
    <property type="component" value="Unassembled WGS sequence"/>
</dbReference>
<evidence type="ECO:0000313" key="2">
    <source>
        <dbReference type="Proteomes" id="UP000033203"/>
    </source>
</evidence>
<accession>A0A0D1K6N4</accession>
<proteinExistence type="predicted"/>
<comment type="caution">
    <text evidence="1">The sequence shown here is derived from an EMBL/GenBank/DDBJ whole genome shotgun (WGS) entry which is preliminary data.</text>
</comment>
<organism evidence="1 2">
    <name type="scientific">Sphingomonas melonis</name>
    <dbReference type="NCBI Taxonomy" id="152682"/>
    <lineage>
        <taxon>Bacteria</taxon>
        <taxon>Pseudomonadati</taxon>
        <taxon>Pseudomonadota</taxon>
        <taxon>Alphaproteobacteria</taxon>
        <taxon>Sphingomonadales</taxon>
        <taxon>Sphingomonadaceae</taxon>
        <taxon>Sphingomonas</taxon>
    </lineage>
</organism>
<dbReference type="EMBL" id="JXTP01000018">
    <property type="protein sequence ID" value="KIU29293.1"/>
    <property type="molecule type" value="Genomic_DNA"/>
</dbReference>
<protein>
    <submittedName>
        <fullName evidence="1">Uncharacterized protein</fullName>
    </submittedName>
</protein>
<name>A0A0D1K6N4_9SPHN</name>
<dbReference type="PATRIC" id="fig|1549858.7.peg.88"/>
<sequence>MATYFAGSTLDALVPSLSGCGDTATTVWSDGGYADAYVTDPIDGVQKGVTRVWSHMTVFGEAYQAPSNGLRLLTWFNEAGAEVVRLQAAGGYSKQLAFFNSKTNQWVNVGGTGECSNGTYDVLIVVHPTAGRLAWFFNGNLAVDVRGLDTSSIDNVARMRLGRVQDWSGKSTFSNVLMASYNTIGHTVRRRAPSANGSVMQWAGGYGDVDDGPVDDSDAISASNVGEVARFVGPVFTPTSTGSVIKAVAVAARIRNDGDVVPTNARALLAIGGTEYQAPKNMPIRAGFAGSVTVFDADPSTGLPWTSIANVNGEFGLKAIE</sequence>
<reference evidence="1 2" key="1">
    <citation type="submission" date="2015-01" db="EMBL/GenBank/DDBJ databases">
        <title>Genome of Sphingomonas taxi strain 30a.</title>
        <authorList>
            <person name="Eevers N."/>
            <person name="Van Hamme J."/>
            <person name="Bottos E."/>
            <person name="Weyens N."/>
            <person name="Vangronsveld J."/>
        </authorList>
    </citation>
    <scope>NUCLEOTIDE SEQUENCE [LARGE SCALE GENOMIC DNA]</scope>
    <source>
        <strain evidence="1 2">30a</strain>
    </source>
</reference>
<dbReference type="AlphaFoldDB" id="A0A0D1K6N4"/>
<gene>
    <name evidence="1" type="ORF">SR41_04600</name>
</gene>
<evidence type="ECO:0000313" key="1">
    <source>
        <dbReference type="EMBL" id="KIU29293.1"/>
    </source>
</evidence>